<evidence type="ECO:0000313" key="3">
    <source>
        <dbReference type="Proteomes" id="UP001595712"/>
    </source>
</evidence>
<feature type="compositionally biased region" description="Low complexity" evidence="1">
    <location>
        <begin position="436"/>
        <end position="447"/>
    </location>
</feature>
<name>A0ABV7Q606_9ACTN</name>
<reference evidence="3" key="1">
    <citation type="journal article" date="2019" name="Int. J. Syst. Evol. Microbiol.">
        <title>The Global Catalogue of Microorganisms (GCM) 10K type strain sequencing project: providing services to taxonomists for standard genome sequencing and annotation.</title>
        <authorList>
            <consortium name="The Broad Institute Genomics Platform"/>
            <consortium name="The Broad Institute Genome Sequencing Center for Infectious Disease"/>
            <person name="Wu L."/>
            <person name="Ma J."/>
        </authorList>
    </citation>
    <scope>NUCLEOTIDE SEQUENCE [LARGE SCALE GENOMIC DNA]</scope>
    <source>
        <strain evidence="3">CGMCC 4.7396</strain>
    </source>
</reference>
<feature type="compositionally biased region" description="Gly residues" evidence="1">
    <location>
        <begin position="333"/>
        <end position="354"/>
    </location>
</feature>
<proteinExistence type="predicted"/>
<feature type="compositionally biased region" description="Pro residues" evidence="1">
    <location>
        <begin position="423"/>
        <end position="435"/>
    </location>
</feature>
<dbReference type="Gene3D" id="6.10.250.660">
    <property type="match status" value="2"/>
</dbReference>
<accession>A0ABV7Q606</accession>
<keyword evidence="3" id="KW-1185">Reference proteome</keyword>
<dbReference type="InterPro" id="IPR019933">
    <property type="entry name" value="DivIVA_domain"/>
</dbReference>
<dbReference type="NCBIfam" id="TIGR03544">
    <property type="entry name" value="DivI1A_domain"/>
    <property type="match status" value="2"/>
</dbReference>
<organism evidence="2 3">
    <name type="scientific">Glycomyces rhizosphaerae</name>
    <dbReference type="NCBI Taxonomy" id="2054422"/>
    <lineage>
        <taxon>Bacteria</taxon>
        <taxon>Bacillati</taxon>
        <taxon>Actinomycetota</taxon>
        <taxon>Actinomycetes</taxon>
        <taxon>Glycomycetales</taxon>
        <taxon>Glycomycetaceae</taxon>
        <taxon>Glycomyces</taxon>
    </lineage>
</organism>
<dbReference type="RefSeq" id="WP_387979345.1">
    <property type="nucleotide sequence ID" value="NZ_JBHRWO010000021.1"/>
</dbReference>
<evidence type="ECO:0000313" key="2">
    <source>
        <dbReference type="EMBL" id="MFC3495053.1"/>
    </source>
</evidence>
<feature type="compositionally biased region" description="Gly residues" evidence="1">
    <location>
        <begin position="209"/>
        <end position="232"/>
    </location>
</feature>
<feature type="compositionally biased region" description="Gly residues" evidence="1">
    <location>
        <begin position="240"/>
        <end position="261"/>
    </location>
</feature>
<protein>
    <submittedName>
        <fullName evidence="2">DivIVA domain-containing protein</fullName>
    </submittedName>
</protein>
<gene>
    <name evidence="2" type="ORF">ACFO8M_21415</name>
</gene>
<dbReference type="EMBL" id="JBHRWO010000021">
    <property type="protein sequence ID" value="MFC3495053.1"/>
    <property type="molecule type" value="Genomic_DNA"/>
</dbReference>
<feature type="region of interest" description="Disordered" evidence="1">
    <location>
        <begin position="140"/>
        <end position="626"/>
    </location>
</feature>
<feature type="compositionally biased region" description="Basic and acidic residues" evidence="1">
    <location>
        <begin position="604"/>
        <end position="618"/>
    </location>
</feature>
<feature type="compositionally biased region" description="Pro residues" evidence="1">
    <location>
        <begin position="553"/>
        <end position="570"/>
    </location>
</feature>
<evidence type="ECO:0000256" key="1">
    <source>
        <dbReference type="SAM" id="MobiDB-lite"/>
    </source>
</evidence>
<sequence length="711" mass="74392">MASHGDRFRRRALSRGYKVDEVDAFLDRVEATLSGEPVGSPVSADEVDDVVFRVRFGGYDEWQVDVYLDRVARQLAELEERGVLGTAPAPDYGKAEAHAAPAPPMQAAPGTRRAPEAAQATQVIPAATQAIPREVMAAREMAPPPPAPEPVGRGRGPAPRGAAAPPPDNEGFGDLRGGDDEGFGFLAGPPDDDYDDPFAKRNGANQDFGRGGQGDFGRGGQGDFGPGQGDFGQGQNDFGPGQGDFGGQRGPNGNNGFGPRGGAPEPAPFGNEYGAPRGPEPVRGDFAPPTQAVPRAGMPMHDGPQAGPVPHGATEQLPLQSDPRRGGFPPNDGPGGFGQNESPGGFGQNEGPGGFAPNDGPGGFVPNDAPGGFPANDGPGGYAPNDAPGVYGQGRRSAPEPAPGFGAAYDDEFSDTGSRRGMPQPPPQPQPPMQQPPMQGGHQQGPPSGAIPQAGRYNQPDPEPVPPAAPTQAIPQNLVQGMGQGPMGRPEPQQSDPYGGPRGREYGQGGFGQQPQEDTGYGRRAAAPSPPMQQQGFDRGMQHEQTGGFGAPSAPPPGPAEGFAPPPAPPADTGFGQAAPRGAATPPDFGRRNPYEGRGSFEAPGRHGREEMTTEMRASDSPFTPDDVQRLEQMRRAFQPRRFGSGYDPSQVDQMFDAVLNAMTGRNPVPLSDRELDTSQFSLVQGGYFEAEVDSALREVREMFARRGMMH</sequence>
<dbReference type="Proteomes" id="UP001595712">
    <property type="component" value="Unassembled WGS sequence"/>
</dbReference>
<comment type="caution">
    <text evidence="2">The sequence shown here is derived from an EMBL/GenBank/DDBJ whole genome shotgun (WGS) entry which is preliminary data.</text>
</comment>